<proteinExistence type="inferred from homology"/>
<dbReference type="GO" id="GO:0005044">
    <property type="term" value="F:scavenger receptor activity"/>
    <property type="evidence" value="ECO:0007669"/>
    <property type="project" value="TreeGrafter"/>
</dbReference>
<feature type="transmembrane region" description="Helical" evidence="8">
    <location>
        <begin position="612"/>
        <end position="642"/>
    </location>
</feature>
<evidence type="ECO:0000256" key="6">
    <source>
        <dbReference type="ARBA" id="ARBA00023136"/>
    </source>
</evidence>
<evidence type="ECO:0000313" key="9">
    <source>
        <dbReference type="EMBL" id="KAK6645195.1"/>
    </source>
</evidence>
<dbReference type="PRINTS" id="PR01609">
    <property type="entry name" value="CD36FAMILY"/>
</dbReference>
<feature type="transmembrane region" description="Helical" evidence="8">
    <location>
        <begin position="166"/>
        <end position="186"/>
    </location>
</feature>
<comment type="subcellular location">
    <subcellularLocation>
        <location evidence="1">Cell membrane</location>
    </subcellularLocation>
</comment>
<keyword evidence="3" id="KW-1003">Cell membrane</keyword>
<evidence type="ECO:0000256" key="5">
    <source>
        <dbReference type="ARBA" id="ARBA00022989"/>
    </source>
</evidence>
<evidence type="ECO:0000256" key="1">
    <source>
        <dbReference type="ARBA" id="ARBA00004236"/>
    </source>
</evidence>
<gene>
    <name evidence="9" type="ORF">RUM43_001471</name>
</gene>
<keyword evidence="6 8" id="KW-0472">Membrane</keyword>
<dbReference type="GO" id="GO:0005886">
    <property type="term" value="C:plasma membrane"/>
    <property type="evidence" value="ECO:0007669"/>
    <property type="project" value="UniProtKB-SubCell"/>
</dbReference>
<keyword evidence="7" id="KW-0325">Glycoprotein</keyword>
<comment type="similarity">
    <text evidence="2">Belongs to the CD36 family.</text>
</comment>
<dbReference type="EMBL" id="JAWJWE010000001">
    <property type="protein sequence ID" value="KAK6645195.1"/>
    <property type="molecule type" value="Genomic_DNA"/>
</dbReference>
<name>A0AAN8SE87_POLSC</name>
<sequence length="693" mass="78353">MAIDLPETIPTIISTLRRSNSARTIQKLTRNFKPQESSKCSFARTKAQRSEQCRHFLRKHPTKSFDVSEERATTLNKECHSVENNRKGNVVECEQSLLGDSAKQTDLSFIKSFDWNSKETESREIPIPNWREVNSMREKCFPNRRSQSGGKLLISRSEIIKRRKRVFLLSCLGFVLICLAIFIRLFDPLETILNWALSLAPGTFALNLWLSPPVTVYVKIYIFNFTNPGDFLAGKEKLKVQQLGPYVYAEQLENTNPIFHSNGTLTYIPRRKVTHIPEMSVGNPKSVQVVVPNIPFLGLASMVSDSSVFTNLAFMTLSKYLGSEPFLNLTVHDYLWGYDDPLVKMANKIVSTKIPFSKFGLLDRMYDEGDNVITIRLSDNGLKMTDKGYLPQYSIDTWNGSPGLSTWGYKPENFQTEGPIRPEPHERCKLIRGASDGVIFPRNVSPKIVHQVFRKSFCRMIPLVFEKEGIAKNGIPAYWYKLPENVFDTPETNPAQACYCTPNSTCLPKGLSDITPCYYNIPAAVSFPHFLAGDPKLLEDVQGLSPNKEEHGTNIMLQPNLGMPMEFQTRIQTNIVMKKIRYNSRIAPLSDLTLPIVWIELEMDGLPTYITLLLYVIVFVAPGLLIAIVIICFVSGLCLLIYSTTNLLIAEGWLKLSSKVQGKYSSIQITPMINKSSIINIYQGRSQLCLPLT</sequence>
<evidence type="ECO:0000256" key="7">
    <source>
        <dbReference type="ARBA" id="ARBA00023180"/>
    </source>
</evidence>
<evidence type="ECO:0000256" key="4">
    <source>
        <dbReference type="ARBA" id="ARBA00022692"/>
    </source>
</evidence>
<evidence type="ECO:0000313" key="10">
    <source>
        <dbReference type="Proteomes" id="UP001372834"/>
    </source>
</evidence>
<organism evidence="9 10">
    <name type="scientific">Polyplax serrata</name>
    <name type="common">Common mouse louse</name>
    <dbReference type="NCBI Taxonomy" id="468196"/>
    <lineage>
        <taxon>Eukaryota</taxon>
        <taxon>Metazoa</taxon>
        <taxon>Ecdysozoa</taxon>
        <taxon>Arthropoda</taxon>
        <taxon>Hexapoda</taxon>
        <taxon>Insecta</taxon>
        <taxon>Pterygota</taxon>
        <taxon>Neoptera</taxon>
        <taxon>Paraneoptera</taxon>
        <taxon>Psocodea</taxon>
        <taxon>Troctomorpha</taxon>
        <taxon>Phthiraptera</taxon>
        <taxon>Anoplura</taxon>
        <taxon>Polyplacidae</taxon>
        <taxon>Polyplax</taxon>
    </lineage>
</organism>
<keyword evidence="5 8" id="KW-1133">Transmembrane helix</keyword>
<comment type="caution">
    <text evidence="9">The sequence shown here is derived from an EMBL/GenBank/DDBJ whole genome shotgun (WGS) entry which is preliminary data.</text>
</comment>
<dbReference type="PANTHER" id="PTHR11923">
    <property type="entry name" value="SCAVENGER RECEPTOR CLASS B TYPE-1 SR-B1"/>
    <property type="match status" value="1"/>
</dbReference>
<dbReference type="Proteomes" id="UP001372834">
    <property type="component" value="Unassembled WGS sequence"/>
</dbReference>
<evidence type="ECO:0000256" key="3">
    <source>
        <dbReference type="ARBA" id="ARBA00022475"/>
    </source>
</evidence>
<keyword evidence="4 8" id="KW-0812">Transmembrane</keyword>
<dbReference type="Pfam" id="PF01130">
    <property type="entry name" value="CD36"/>
    <property type="match status" value="1"/>
</dbReference>
<protein>
    <recommendedName>
        <fullName evidence="11">Scavenger receptor class B member 1</fullName>
    </recommendedName>
</protein>
<accession>A0AAN8SE87</accession>
<evidence type="ECO:0008006" key="11">
    <source>
        <dbReference type="Google" id="ProtNLM"/>
    </source>
</evidence>
<evidence type="ECO:0000256" key="8">
    <source>
        <dbReference type="SAM" id="Phobius"/>
    </source>
</evidence>
<dbReference type="InterPro" id="IPR002159">
    <property type="entry name" value="CD36_fam"/>
</dbReference>
<reference evidence="9 10" key="1">
    <citation type="submission" date="2023-10" db="EMBL/GenBank/DDBJ databases">
        <title>Genomes of two closely related lineages of the louse Polyplax serrata with different host specificities.</title>
        <authorList>
            <person name="Martinu J."/>
            <person name="Tarabai H."/>
            <person name="Stefka J."/>
            <person name="Hypsa V."/>
        </authorList>
    </citation>
    <scope>NUCLEOTIDE SEQUENCE [LARGE SCALE GENOMIC DNA]</scope>
    <source>
        <strain evidence="9">HR10_N</strain>
    </source>
</reference>
<evidence type="ECO:0000256" key="2">
    <source>
        <dbReference type="ARBA" id="ARBA00010532"/>
    </source>
</evidence>
<dbReference type="AlphaFoldDB" id="A0AAN8SE87"/>
<dbReference type="PANTHER" id="PTHR11923:SF104">
    <property type="entry name" value="FI07620P"/>
    <property type="match status" value="1"/>
</dbReference>
<dbReference type="GO" id="GO:0005737">
    <property type="term" value="C:cytoplasm"/>
    <property type="evidence" value="ECO:0007669"/>
    <property type="project" value="TreeGrafter"/>
</dbReference>